<feature type="region of interest" description="Disordered" evidence="1">
    <location>
        <begin position="1"/>
        <end position="51"/>
    </location>
</feature>
<keyword evidence="4" id="KW-1185">Reference proteome</keyword>
<protein>
    <recommendedName>
        <fullName evidence="2">Carrier domain-containing protein</fullName>
    </recommendedName>
</protein>
<reference evidence="4" key="1">
    <citation type="journal article" date="2019" name="Int. J. Syst. Evol. Microbiol.">
        <title>The Global Catalogue of Microorganisms (GCM) 10K type strain sequencing project: providing services to taxonomists for standard genome sequencing and annotation.</title>
        <authorList>
            <consortium name="The Broad Institute Genomics Platform"/>
            <consortium name="The Broad Institute Genome Sequencing Center for Infectious Disease"/>
            <person name="Wu L."/>
            <person name="Ma J."/>
        </authorList>
    </citation>
    <scope>NUCLEOTIDE SEQUENCE [LARGE SCALE GENOMIC DNA]</scope>
    <source>
        <strain evidence="4">JCM 4586</strain>
    </source>
</reference>
<proteinExistence type="predicted"/>
<sequence length="132" mass="13857">MPHTVPDGVPEKPGKAREVTGKSAATRTGAHAGTCAAARTAPDPTGKADRTMSPVYDKLVDLLVDRFAVDRAAIGPDVTFEELEMDSLFLVELLLVIESEFQVKIGEEAAAPTDTIATVVKVIANEIAATAP</sequence>
<organism evidence="3 4">
    <name type="scientific">Streptomyces hiroshimensis</name>
    <dbReference type="NCBI Taxonomy" id="66424"/>
    <lineage>
        <taxon>Bacteria</taxon>
        <taxon>Bacillati</taxon>
        <taxon>Actinomycetota</taxon>
        <taxon>Actinomycetes</taxon>
        <taxon>Kitasatosporales</taxon>
        <taxon>Streptomycetaceae</taxon>
        <taxon>Streptomyces</taxon>
    </lineage>
</organism>
<dbReference type="PROSITE" id="PS50075">
    <property type="entry name" value="CARRIER"/>
    <property type="match status" value="1"/>
</dbReference>
<accession>A0ABQ2Y6D4</accession>
<gene>
    <name evidence="3" type="ORF">GCM10010324_06300</name>
</gene>
<evidence type="ECO:0000313" key="3">
    <source>
        <dbReference type="EMBL" id="GGX64192.1"/>
    </source>
</evidence>
<feature type="domain" description="Carrier" evidence="2">
    <location>
        <begin position="50"/>
        <end position="127"/>
    </location>
</feature>
<dbReference type="InterPro" id="IPR009081">
    <property type="entry name" value="PP-bd_ACP"/>
</dbReference>
<evidence type="ECO:0000313" key="4">
    <source>
        <dbReference type="Proteomes" id="UP000659223"/>
    </source>
</evidence>
<dbReference type="SUPFAM" id="SSF47336">
    <property type="entry name" value="ACP-like"/>
    <property type="match status" value="1"/>
</dbReference>
<dbReference type="InterPro" id="IPR036736">
    <property type="entry name" value="ACP-like_sf"/>
</dbReference>
<evidence type="ECO:0000256" key="1">
    <source>
        <dbReference type="SAM" id="MobiDB-lite"/>
    </source>
</evidence>
<dbReference type="EMBL" id="BMUT01000001">
    <property type="protein sequence ID" value="GGX64192.1"/>
    <property type="molecule type" value="Genomic_DNA"/>
</dbReference>
<dbReference type="Pfam" id="PF00550">
    <property type="entry name" value="PP-binding"/>
    <property type="match status" value="1"/>
</dbReference>
<feature type="compositionally biased region" description="Basic and acidic residues" evidence="1">
    <location>
        <begin position="9"/>
        <end position="20"/>
    </location>
</feature>
<dbReference type="Gene3D" id="1.10.1200.10">
    <property type="entry name" value="ACP-like"/>
    <property type="match status" value="1"/>
</dbReference>
<evidence type="ECO:0000259" key="2">
    <source>
        <dbReference type="PROSITE" id="PS50075"/>
    </source>
</evidence>
<comment type="caution">
    <text evidence="3">The sequence shown here is derived from an EMBL/GenBank/DDBJ whole genome shotgun (WGS) entry which is preliminary data.</text>
</comment>
<name>A0ABQ2Y6D4_9ACTN</name>
<feature type="compositionally biased region" description="Low complexity" evidence="1">
    <location>
        <begin position="24"/>
        <end position="41"/>
    </location>
</feature>
<dbReference type="Proteomes" id="UP000659223">
    <property type="component" value="Unassembled WGS sequence"/>
</dbReference>